<gene>
    <name evidence="2" type="ORF">N7494_007297</name>
</gene>
<dbReference type="Proteomes" id="UP001220324">
    <property type="component" value="Unassembled WGS sequence"/>
</dbReference>
<evidence type="ECO:0000256" key="1">
    <source>
        <dbReference type="ARBA" id="ARBA00023604"/>
    </source>
</evidence>
<comment type="caution">
    <text evidence="2">The sequence shown here is derived from an EMBL/GenBank/DDBJ whole genome shotgun (WGS) entry which is preliminary data.</text>
</comment>
<evidence type="ECO:0000313" key="3">
    <source>
        <dbReference type="Proteomes" id="UP001220324"/>
    </source>
</evidence>
<dbReference type="AlphaFoldDB" id="A0AAD6CSL3"/>
<protein>
    <submittedName>
        <fullName evidence="2">Uncharacterized protein</fullName>
    </submittedName>
</protein>
<dbReference type="InterPro" id="IPR044053">
    <property type="entry name" value="AsaB-like"/>
</dbReference>
<keyword evidence="3" id="KW-1185">Reference proteome</keyword>
<evidence type="ECO:0000313" key="2">
    <source>
        <dbReference type="EMBL" id="KAJ5537818.1"/>
    </source>
</evidence>
<sequence length="299" mass="34063">MSSTITEVPTLAVEGMDVQRRDLPTQILHADEEAYAKQLEPFGGKEDMTKGGDVYYPNPPKMAVDITVGDLTGREHEFNLEKNGFFSREAREKIKEEYYPEMQAWLKEVTGAPIVKVMHHGSRVSTSSHGANSIKKEEMNQVTRPGPAVFGAHLDQSTWQGFNVIHKYFPDECESLLHGRCIIVNAWRPIKTVYKHPFGIADASTVPYTDLVVRANRWLTEIRESMGIRPNPTVHKWYYKFAQKANEVLVFKQFDNFGNARACPHSAFIDSEYEDAEPRESIEVRAILLWPDEKTSFLG</sequence>
<dbReference type="PANTHER" id="PTHR34598">
    <property type="entry name" value="BLL6449 PROTEIN"/>
    <property type="match status" value="1"/>
</dbReference>
<comment type="similarity">
    <text evidence="1">Belongs to the asaB hydroxylase/desaturase family.</text>
</comment>
<dbReference type="NCBIfam" id="NF041278">
    <property type="entry name" value="CmcJ_NvfI_EfuI"/>
    <property type="match status" value="1"/>
</dbReference>
<proteinExistence type="inferred from homology"/>
<organism evidence="2 3">
    <name type="scientific">Penicillium frequentans</name>
    <dbReference type="NCBI Taxonomy" id="3151616"/>
    <lineage>
        <taxon>Eukaryota</taxon>
        <taxon>Fungi</taxon>
        <taxon>Dikarya</taxon>
        <taxon>Ascomycota</taxon>
        <taxon>Pezizomycotina</taxon>
        <taxon>Eurotiomycetes</taxon>
        <taxon>Eurotiomycetidae</taxon>
        <taxon>Eurotiales</taxon>
        <taxon>Aspergillaceae</taxon>
        <taxon>Penicillium</taxon>
    </lineage>
</organism>
<dbReference type="EMBL" id="JAQIZZ010000006">
    <property type="protein sequence ID" value="KAJ5537818.1"/>
    <property type="molecule type" value="Genomic_DNA"/>
</dbReference>
<accession>A0AAD6CSL3</accession>
<dbReference type="GO" id="GO:0016491">
    <property type="term" value="F:oxidoreductase activity"/>
    <property type="evidence" value="ECO:0007669"/>
    <property type="project" value="InterPro"/>
</dbReference>
<reference evidence="2 3" key="1">
    <citation type="journal article" date="2023" name="IMA Fungus">
        <title>Comparative genomic study of the Penicillium genus elucidates a diverse pangenome and 15 lateral gene transfer events.</title>
        <authorList>
            <person name="Petersen C."/>
            <person name="Sorensen T."/>
            <person name="Nielsen M.R."/>
            <person name="Sondergaard T.E."/>
            <person name="Sorensen J.L."/>
            <person name="Fitzpatrick D.A."/>
            <person name="Frisvad J.C."/>
            <person name="Nielsen K.L."/>
        </authorList>
    </citation>
    <scope>NUCLEOTIDE SEQUENCE [LARGE SCALE GENOMIC DNA]</scope>
    <source>
        <strain evidence="2 3">IBT 35679</strain>
    </source>
</reference>
<name>A0AAD6CSL3_9EURO</name>
<dbReference type="PANTHER" id="PTHR34598:SF3">
    <property type="entry name" value="OXIDOREDUCTASE AN1597"/>
    <property type="match status" value="1"/>
</dbReference>